<organism evidence="3 4">
    <name type="scientific">Mycena albidolilacea</name>
    <dbReference type="NCBI Taxonomy" id="1033008"/>
    <lineage>
        <taxon>Eukaryota</taxon>
        <taxon>Fungi</taxon>
        <taxon>Dikarya</taxon>
        <taxon>Basidiomycota</taxon>
        <taxon>Agaricomycotina</taxon>
        <taxon>Agaricomycetes</taxon>
        <taxon>Agaricomycetidae</taxon>
        <taxon>Agaricales</taxon>
        <taxon>Marasmiineae</taxon>
        <taxon>Mycenaceae</taxon>
        <taxon>Mycena</taxon>
    </lineage>
</organism>
<proteinExistence type="predicted"/>
<dbReference type="Proteomes" id="UP001218218">
    <property type="component" value="Unassembled WGS sequence"/>
</dbReference>
<evidence type="ECO:0000313" key="3">
    <source>
        <dbReference type="EMBL" id="KAJ7302507.1"/>
    </source>
</evidence>
<reference evidence="3" key="1">
    <citation type="submission" date="2023-03" db="EMBL/GenBank/DDBJ databases">
        <title>Massive genome expansion in bonnet fungi (Mycena s.s.) driven by repeated elements and novel gene families across ecological guilds.</title>
        <authorList>
            <consortium name="Lawrence Berkeley National Laboratory"/>
            <person name="Harder C.B."/>
            <person name="Miyauchi S."/>
            <person name="Viragh M."/>
            <person name="Kuo A."/>
            <person name="Thoen E."/>
            <person name="Andreopoulos B."/>
            <person name="Lu D."/>
            <person name="Skrede I."/>
            <person name="Drula E."/>
            <person name="Henrissat B."/>
            <person name="Morin E."/>
            <person name="Kohler A."/>
            <person name="Barry K."/>
            <person name="LaButti K."/>
            <person name="Morin E."/>
            <person name="Salamov A."/>
            <person name="Lipzen A."/>
            <person name="Mereny Z."/>
            <person name="Hegedus B."/>
            <person name="Baldrian P."/>
            <person name="Stursova M."/>
            <person name="Weitz H."/>
            <person name="Taylor A."/>
            <person name="Grigoriev I.V."/>
            <person name="Nagy L.G."/>
            <person name="Martin F."/>
            <person name="Kauserud H."/>
        </authorList>
    </citation>
    <scope>NUCLEOTIDE SEQUENCE</scope>
    <source>
        <strain evidence="3">CBHHK002</strain>
    </source>
</reference>
<comment type="caution">
    <text evidence="3">The sequence shown here is derived from an EMBL/GenBank/DDBJ whole genome shotgun (WGS) entry which is preliminary data.</text>
</comment>
<feature type="region of interest" description="Disordered" evidence="1">
    <location>
        <begin position="61"/>
        <end position="80"/>
    </location>
</feature>
<evidence type="ECO:0008006" key="5">
    <source>
        <dbReference type="Google" id="ProtNLM"/>
    </source>
</evidence>
<evidence type="ECO:0000256" key="2">
    <source>
        <dbReference type="SAM" id="SignalP"/>
    </source>
</evidence>
<accession>A0AAD6Z0B9</accession>
<protein>
    <recommendedName>
        <fullName evidence="5">Pheromone</fullName>
    </recommendedName>
</protein>
<evidence type="ECO:0000256" key="1">
    <source>
        <dbReference type="SAM" id="MobiDB-lite"/>
    </source>
</evidence>
<feature type="signal peptide" evidence="2">
    <location>
        <begin position="1"/>
        <end position="19"/>
    </location>
</feature>
<gene>
    <name evidence="3" type="ORF">DFH08DRAFT_977780</name>
</gene>
<name>A0AAD6Z0B9_9AGAR</name>
<feature type="chain" id="PRO_5042059883" description="Pheromone" evidence="2">
    <location>
        <begin position="20"/>
        <end position="80"/>
    </location>
</feature>
<dbReference type="AlphaFoldDB" id="A0AAD6Z0B9"/>
<keyword evidence="2" id="KW-0732">Signal</keyword>
<dbReference type="EMBL" id="JARIHO010000115">
    <property type="protein sequence ID" value="KAJ7302507.1"/>
    <property type="molecule type" value="Genomic_DNA"/>
</dbReference>
<evidence type="ECO:0000313" key="4">
    <source>
        <dbReference type="Proteomes" id="UP001218218"/>
    </source>
</evidence>
<keyword evidence="4" id="KW-1185">Reference proteome</keyword>
<sequence length="80" mass="8493">MRLFTLLPISSALISMAFAAPLLGEKVDAPGCVAPDEFVELDVSAEEAKISQEIPNYLDARWGGESPSDRTANVGPCVIT</sequence>